<evidence type="ECO:0000256" key="3">
    <source>
        <dbReference type="ARBA" id="ARBA00022980"/>
    </source>
</evidence>
<dbReference type="GO" id="GO:0032543">
    <property type="term" value="P:mitochondrial translation"/>
    <property type="evidence" value="ECO:0007669"/>
    <property type="project" value="InterPro"/>
</dbReference>
<dbReference type="PANTHER" id="PTHR21396:SF2">
    <property type="entry name" value="LARGE RIBOSOMAL SUBUNIT PROTEIN ML43"/>
    <property type="match status" value="1"/>
</dbReference>
<dbReference type="InterPro" id="IPR039927">
    <property type="entry name" value="Ribosomal_mL43"/>
</dbReference>
<dbReference type="AlphaFoldDB" id="A0A8S0YSU4"/>
<dbReference type="OrthoDB" id="88at2759"/>
<dbReference type="PANTHER" id="PTHR21396">
    <property type="entry name" value="39S RIBOSOMAL PROTEIN L43"/>
    <property type="match status" value="1"/>
</dbReference>
<evidence type="ECO:0000259" key="7">
    <source>
        <dbReference type="SMART" id="SM00916"/>
    </source>
</evidence>
<evidence type="ECO:0000256" key="4">
    <source>
        <dbReference type="ARBA" id="ARBA00023128"/>
    </source>
</evidence>
<dbReference type="FunFam" id="3.40.30.10:FF:000257">
    <property type="entry name" value="39S ribosomal protein L43"/>
    <property type="match status" value="1"/>
</dbReference>
<dbReference type="GO" id="GO:0003735">
    <property type="term" value="F:structural constituent of ribosome"/>
    <property type="evidence" value="ECO:0007669"/>
    <property type="project" value="InterPro"/>
</dbReference>
<comment type="similarity">
    <text evidence="2">Belongs to the mitochondrion-specific ribosomal protein mL43 family.</text>
</comment>
<name>A0A8S0YSU4_ARCPL</name>
<dbReference type="Proteomes" id="UP000494106">
    <property type="component" value="Unassembled WGS sequence"/>
</dbReference>
<dbReference type="Pfam" id="PF05047">
    <property type="entry name" value="L51_S25_CI-B8"/>
    <property type="match status" value="1"/>
</dbReference>
<gene>
    <name evidence="8" type="ORF">APLA_LOCUS1130</name>
</gene>
<organism evidence="8 9">
    <name type="scientific">Arctia plantaginis</name>
    <name type="common">Wood tiger moth</name>
    <name type="synonym">Phalaena plantaginis</name>
    <dbReference type="NCBI Taxonomy" id="874455"/>
    <lineage>
        <taxon>Eukaryota</taxon>
        <taxon>Metazoa</taxon>
        <taxon>Ecdysozoa</taxon>
        <taxon>Arthropoda</taxon>
        <taxon>Hexapoda</taxon>
        <taxon>Insecta</taxon>
        <taxon>Pterygota</taxon>
        <taxon>Neoptera</taxon>
        <taxon>Endopterygota</taxon>
        <taxon>Lepidoptera</taxon>
        <taxon>Glossata</taxon>
        <taxon>Ditrysia</taxon>
        <taxon>Noctuoidea</taxon>
        <taxon>Erebidae</taxon>
        <taxon>Arctiinae</taxon>
        <taxon>Arctia</taxon>
    </lineage>
</organism>
<sequence>MSAKNLFLNSGFVRAPLQNGVGRYVCQLQRIVLKFCKSHGGSRGMRDFIEQDLVDFAKHHPGVVVYLKPRRHRSPVIVGEYLNGDRVWMNVHNKTHEEITKWIEVLRTQQGDIASVRLRKYQYTDHPSIQGPWTPFTFKDPELNTAELPSSKFGANNRLPMSATEQLRLMFEKQKISTKTEDLKIAE</sequence>
<feature type="domain" description="Ribosomal protein/NADH dehydrogenase" evidence="7">
    <location>
        <begin position="37"/>
        <end position="110"/>
    </location>
</feature>
<evidence type="ECO:0000256" key="1">
    <source>
        <dbReference type="ARBA" id="ARBA00004173"/>
    </source>
</evidence>
<dbReference type="EMBL" id="CADEBC010000088">
    <property type="protein sequence ID" value="CAB3222516.1"/>
    <property type="molecule type" value="Genomic_DNA"/>
</dbReference>
<keyword evidence="4" id="KW-0496">Mitochondrion</keyword>
<dbReference type="Gene3D" id="3.40.30.10">
    <property type="entry name" value="Glutaredoxin"/>
    <property type="match status" value="1"/>
</dbReference>
<accession>A0A8S0YSU4</accession>
<evidence type="ECO:0000256" key="2">
    <source>
        <dbReference type="ARBA" id="ARBA00006073"/>
    </source>
</evidence>
<comment type="subcellular location">
    <subcellularLocation>
        <location evidence="1">Mitochondrion</location>
    </subcellularLocation>
</comment>
<evidence type="ECO:0000313" key="8">
    <source>
        <dbReference type="EMBL" id="CAB3222516.1"/>
    </source>
</evidence>
<reference evidence="8 9" key="1">
    <citation type="submission" date="2020-04" db="EMBL/GenBank/DDBJ databases">
        <authorList>
            <person name="Wallbank WR R."/>
            <person name="Pardo Diaz C."/>
            <person name="Kozak K."/>
            <person name="Martin S."/>
            <person name="Jiggins C."/>
            <person name="Moest M."/>
            <person name="Warren A I."/>
            <person name="Byers J.R.P. K."/>
            <person name="Montejo-Kovacevich G."/>
            <person name="Yen C E."/>
        </authorList>
    </citation>
    <scope>NUCLEOTIDE SEQUENCE [LARGE SCALE GENOMIC DNA]</scope>
</reference>
<proteinExistence type="inferred from homology"/>
<keyword evidence="5" id="KW-0687">Ribonucleoprotein</keyword>
<keyword evidence="9" id="KW-1185">Reference proteome</keyword>
<evidence type="ECO:0000313" key="9">
    <source>
        <dbReference type="Proteomes" id="UP000494106"/>
    </source>
</evidence>
<protein>
    <recommendedName>
        <fullName evidence="6">Large ribosomal subunit protein mL43</fullName>
    </recommendedName>
</protein>
<evidence type="ECO:0000256" key="6">
    <source>
        <dbReference type="ARBA" id="ARBA00035188"/>
    </source>
</evidence>
<dbReference type="GO" id="GO:0005762">
    <property type="term" value="C:mitochondrial large ribosomal subunit"/>
    <property type="evidence" value="ECO:0007669"/>
    <property type="project" value="TreeGrafter"/>
</dbReference>
<dbReference type="SUPFAM" id="SSF52833">
    <property type="entry name" value="Thioredoxin-like"/>
    <property type="match status" value="1"/>
</dbReference>
<dbReference type="InterPro" id="IPR007741">
    <property type="entry name" value="Ribosomal_mL43/mS25/NADH_DH"/>
</dbReference>
<keyword evidence="3" id="KW-0689">Ribosomal protein</keyword>
<comment type="caution">
    <text evidence="8">The sequence shown here is derived from an EMBL/GenBank/DDBJ whole genome shotgun (WGS) entry which is preliminary data.</text>
</comment>
<evidence type="ECO:0000256" key="5">
    <source>
        <dbReference type="ARBA" id="ARBA00023274"/>
    </source>
</evidence>
<dbReference type="SMART" id="SM00916">
    <property type="entry name" value="L51_S25_CI-B8"/>
    <property type="match status" value="1"/>
</dbReference>
<dbReference type="InterPro" id="IPR036249">
    <property type="entry name" value="Thioredoxin-like_sf"/>
</dbReference>